<name>A0ABP7NJ21_9GAMM</name>
<proteinExistence type="predicted"/>
<feature type="domain" description="Mce/MlaD" evidence="9">
    <location>
        <begin position="167"/>
        <end position="223"/>
    </location>
</feature>
<dbReference type="Proteomes" id="UP001501337">
    <property type="component" value="Unassembled WGS sequence"/>
</dbReference>
<feature type="region of interest" description="Disordered" evidence="7">
    <location>
        <begin position="413"/>
        <end position="455"/>
    </location>
</feature>
<keyword evidence="2" id="KW-1003">Cell membrane</keyword>
<feature type="domain" description="Mce/MlaD" evidence="9">
    <location>
        <begin position="291"/>
        <end position="348"/>
    </location>
</feature>
<feature type="transmembrane region" description="Helical" evidence="8">
    <location>
        <begin position="21"/>
        <end position="45"/>
    </location>
</feature>
<evidence type="ECO:0000256" key="8">
    <source>
        <dbReference type="SAM" id="Phobius"/>
    </source>
</evidence>
<dbReference type="InterPro" id="IPR003399">
    <property type="entry name" value="Mce/MlaD"/>
</dbReference>
<protein>
    <recommendedName>
        <fullName evidence="9">Mce/MlaD domain-containing protein</fullName>
    </recommendedName>
</protein>
<evidence type="ECO:0000256" key="4">
    <source>
        <dbReference type="ARBA" id="ARBA00022692"/>
    </source>
</evidence>
<evidence type="ECO:0000256" key="3">
    <source>
        <dbReference type="ARBA" id="ARBA00022519"/>
    </source>
</evidence>
<comment type="caution">
    <text evidence="10">The sequence shown here is derived from an EMBL/GenBank/DDBJ whole genome shotgun (WGS) entry which is preliminary data.</text>
</comment>
<feature type="domain" description="Mce/MlaD" evidence="9">
    <location>
        <begin position="49"/>
        <end position="139"/>
    </location>
</feature>
<evidence type="ECO:0000256" key="5">
    <source>
        <dbReference type="ARBA" id="ARBA00022989"/>
    </source>
</evidence>
<evidence type="ECO:0000256" key="7">
    <source>
        <dbReference type="SAM" id="MobiDB-lite"/>
    </source>
</evidence>
<comment type="subcellular location">
    <subcellularLocation>
        <location evidence="1">Cell inner membrane</location>
    </subcellularLocation>
</comment>
<dbReference type="PANTHER" id="PTHR30462:SF0">
    <property type="entry name" value="INTERMEMBRANE TRANSPORT PROTEIN YEBT"/>
    <property type="match status" value="1"/>
</dbReference>
<dbReference type="Pfam" id="PF02470">
    <property type="entry name" value="MlaD"/>
    <property type="match status" value="3"/>
</dbReference>
<evidence type="ECO:0000256" key="2">
    <source>
        <dbReference type="ARBA" id="ARBA00022475"/>
    </source>
</evidence>
<sequence>MTEHDTHLSEQAHAPEVRARGISAVWLVPAIALLIAAWLGVRAWLEASIPVEVTFETADGLVEGKTEVRYRGMSLGRVADIKLSADLQNFLVTINMEHDSERLLNEGTRFWIVKPRISLAGVSGLDTVLTGNYIGIQPGEGERKLSFEGLRLPPPPEETTGDGLWLKLTAQSLGSINTGSAVYYKSLSVGTVERVDLLEDATALELLVRIDPQYAYLVGERTRFFRMNPVEFSSGADGFELQTGPLVSLVQGGIGMTGVNTEATSDAELDSRHYRLLDKAPPARRRATGLNLVLHAPSRGSLKSGTAVTYRQVRVGEVLGTRLSPEADRVEIFINIDRQWQSLVNSSTRFWNASGFKLEAGLVSGLSIESESVESLLTGGVAFFTPPGSGAEPVKQNAAFALADKPREQWLDWQDKLPPVRASDAPSDLEAPAPRPEDKASKLRREKRGQSGPAG</sequence>
<organism evidence="10 11">
    <name type="scientific">Allohahella marinimesophila</name>
    <dbReference type="NCBI Taxonomy" id="1054972"/>
    <lineage>
        <taxon>Bacteria</taxon>
        <taxon>Pseudomonadati</taxon>
        <taxon>Pseudomonadota</taxon>
        <taxon>Gammaproteobacteria</taxon>
        <taxon>Oceanospirillales</taxon>
        <taxon>Hahellaceae</taxon>
        <taxon>Allohahella</taxon>
    </lineage>
</organism>
<evidence type="ECO:0000256" key="6">
    <source>
        <dbReference type="ARBA" id="ARBA00023136"/>
    </source>
</evidence>
<dbReference type="PANTHER" id="PTHR30462">
    <property type="entry name" value="INTERMEMBRANE TRANSPORT PROTEIN PQIB-RELATED"/>
    <property type="match status" value="1"/>
</dbReference>
<accession>A0ABP7NJ21</accession>
<gene>
    <name evidence="10" type="ORF">GCM10022278_04190</name>
</gene>
<keyword evidence="3" id="KW-0997">Cell inner membrane</keyword>
<dbReference type="EMBL" id="BAABBO010000001">
    <property type="protein sequence ID" value="GAA3948188.1"/>
    <property type="molecule type" value="Genomic_DNA"/>
</dbReference>
<keyword evidence="5 8" id="KW-1133">Transmembrane helix</keyword>
<reference evidence="11" key="1">
    <citation type="journal article" date="2019" name="Int. J. Syst. Evol. Microbiol.">
        <title>The Global Catalogue of Microorganisms (GCM) 10K type strain sequencing project: providing services to taxonomists for standard genome sequencing and annotation.</title>
        <authorList>
            <consortium name="The Broad Institute Genomics Platform"/>
            <consortium name="The Broad Institute Genome Sequencing Center for Infectious Disease"/>
            <person name="Wu L."/>
            <person name="Ma J."/>
        </authorList>
    </citation>
    <scope>NUCLEOTIDE SEQUENCE [LARGE SCALE GENOMIC DNA]</scope>
    <source>
        <strain evidence="11">JCM 17555</strain>
    </source>
</reference>
<evidence type="ECO:0000256" key="1">
    <source>
        <dbReference type="ARBA" id="ARBA00004533"/>
    </source>
</evidence>
<keyword evidence="4 8" id="KW-0812">Transmembrane</keyword>
<keyword evidence="11" id="KW-1185">Reference proteome</keyword>
<evidence type="ECO:0000313" key="10">
    <source>
        <dbReference type="EMBL" id="GAA3948188.1"/>
    </source>
</evidence>
<evidence type="ECO:0000259" key="9">
    <source>
        <dbReference type="Pfam" id="PF02470"/>
    </source>
</evidence>
<dbReference type="RefSeq" id="WP_344802785.1">
    <property type="nucleotide sequence ID" value="NZ_BAABBO010000001.1"/>
</dbReference>
<keyword evidence="6 8" id="KW-0472">Membrane</keyword>
<dbReference type="InterPro" id="IPR051800">
    <property type="entry name" value="PqiA-PqiB_transport"/>
</dbReference>
<evidence type="ECO:0000313" key="11">
    <source>
        <dbReference type="Proteomes" id="UP001501337"/>
    </source>
</evidence>